<dbReference type="InterPro" id="IPR027051">
    <property type="entry name" value="XdhC_Rossmann_dom"/>
</dbReference>
<dbReference type="KEGG" id="rht:NT26_4208"/>
<feature type="domain" description="XdhC Rossmann" evidence="3">
    <location>
        <begin position="127"/>
        <end position="261"/>
    </location>
</feature>
<evidence type="ECO:0000259" key="3">
    <source>
        <dbReference type="Pfam" id="PF13478"/>
    </source>
</evidence>
<dbReference type="Pfam" id="PF13478">
    <property type="entry name" value="XdhC_C"/>
    <property type="match status" value="1"/>
</dbReference>
<feature type="compositionally biased region" description="Low complexity" evidence="1">
    <location>
        <begin position="294"/>
        <end position="303"/>
    </location>
</feature>
<feature type="region of interest" description="Disordered" evidence="1">
    <location>
        <begin position="269"/>
        <end position="307"/>
    </location>
</feature>
<dbReference type="InterPro" id="IPR052698">
    <property type="entry name" value="MoCofactor_Util/Proc"/>
</dbReference>
<accession>L0NLH2</accession>
<feature type="domain" description="XdhC- CoxI" evidence="2">
    <location>
        <begin position="15"/>
        <end position="80"/>
    </location>
</feature>
<dbReference type="AlphaFoldDB" id="L0NLH2"/>
<dbReference type="Proteomes" id="UP000010792">
    <property type="component" value="Chromosome"/>
</dbReference>
<evidence type="ECO:0000313" key="5">
    <source>
        <dbReference type="Proteomes" id="UP000010792"/>
    </source>
</evidence>
<dbReference type="OrthoDB" id="5242066at2"/>
<evidence type="ECO:0000256" key="1">
    <source>
        <dbReference type="SAM" id="MobiDB-lite"/>
    </source>
</evidence>
<dbReference type="PANTHER" id="PTHR30388:SF6">
    <property type="entry name" value="XANTHINE DEHYDROGENASE SUBUNIT A-RELATED"/>
    <property type="match status" value="1"/>
</dbReference>
<dbReference type="Gene3D" id="3.40.50.720">
    <property type="entry name" value="NAD(P)-binding Rossmann-like Domain"/>
    <property type="match status" value="1"/>
</dbReference>
<proteinExistence type="predicted"/>
<protein>
    <submittedName>
        <fullName evidence="4">Carbon monoxide dehydrogenase, coxF accessory protein (Modular protein)</fullName>
    </submittedName>
</protein>
<name>L0NLH2_9HYPH</name>
<sequence length="346" mass="36816">MMRKPKIDEIAQELKRAGTPFVMATVVRTVAATAAKAGAKAVILEDGTIAEGWIGGGCARGAVLRAAKDAITDGEPRLISVQPEDLLSELGVAPGEVRNGIRFARNMCPSKGTMDVFIEPVLPVPHLYVLGASPVGIALADLARRFGFHTVACAPTPDQPAFAEVDDRIEGYLLPADAPGERYLVVATQGRGDEAALRAALGSPAAHVAFVGSRAKAASIKAELRSTGVGEEDLERVKAPAGLDIGAVTPEEIALSIVAELVEVRRRGQRRVMREDPAEKERLGAGPEKDDAPEAGPADAAAKQGLLRRAGDRLREKMFSTMPDGKQRQEETSDLSLFLHRRFCCM</sequence>
<organism evidence="4 5">
    <name type="scientific">Pseudorhizobium banfieldiae</name>
    <dbReference type="NCBI Taxonomy" id="1125847"/>
    <lineage>
        <taxon>Bacteria</taxon>
        <taxon>Pseudomonadati</taxon>
        <taxon>Pseudomonadota</taxon>
        <taxon>Alphaproteobacteria</taxon>
        <taxon>Hyphomicrobiales</taxon>
        <taxon>Rhizobiaceae</taxon>
        <taxon>Rhizobium/Agrobacterium group</taxon>
        <taxon>Pseudorhizobium</taxon>
    </lineage>
</organism>
<dbReference type="PANTHER" id="PTHR30388">
    <property type="entry name" value="ALDEHYDE OXIDOREDUCTASE MOLYBDENUM COFACTOR ASSEMBLY PROTEIN"/>
    <property type="match status" value="1"/>
</dbReference>
<gene>
    <name evidence="4" type="ORF">NT26_4208</name>
</gene>
<reference evidence="4 5" key="1">
    <citation type="journal article" date="2013" name="Genome Biol. Evol.">
        <title>Life in an arsenic-containing gold mine: genome and physiology of the autotrophic arsenite-oxidizing bacterium rhizobium sp. NT-26.</title>
        <authorList>
            <person name="Andres J."/>
            <person name="Arsene-Ploetze F."/>
            <person name="Barbe V."/>
            <person name="Brochier-Armanet C."/>
            <person name="Cleiss-Arnold J."/>
            <person name="Coppee J.Y."/>
            <person name="Dillies M.A."/>
            <person name="Geist"/>
            <person name="L"/>
            <person name="Joublin A."/>
            <person name="Koechler S."/>
            <person name="Lassalle F."/>
            <person name="Marchal M."/>
            <person name="Medigue C."/>
            <person name="Muller D."/>
            <person name="Nesme X."/>
            <person name="Plewniak F."/>
            <person name="Proux C."/>
            <person name="Ramirez-Bahena M.H."/>
            <person name="Schenowitz C."/>
            <person name="Sismeiro O."/>
            <person name="Vallenet D."/>
            <person name="Santini J.M."/>
            <person name="Bertin P.N."/>
        </authorList>
    </citation>
    <scope>NUCLEOTIDE SEQUENCE [LARGE SCALE GENOMIC DNA]</scope>
    <source>
        <strain evidence="4 5">NT-26</strain>
    </source>
</reference>
<dbReference type="Pfam" id="PF02625">
    <property type="entry name" value="XdhC_CoxI"/>
    <property type="match status" value="1"/>
</dbReference>
<feature type="compositionally biased region" description="Basic and acidic residues" evidence="1">
    <location>
        <begin position="269"/>
        <end position="292"/>
    </location>
</feature>
<evidence type="ECO:0000313" key="4">
    <source>
        <dbReference type="EMBL" id="CCF21930.1"/>
    </source>
</evidence>
<evidence type="ECO:0000259" key="2">
    <source>
        <dbReference type="Pfam" id="PF02625"/>
    </source>
</evidence>
<dbReference type="InterPro" id="IPR003777">
    <property type="entry name" value="XdhC_CoxI"/>
</dbReference>
<dbReference type="STRING" id="1125847.NT26_4208"/>
<keyword evidence="5" id="KW-1185">Reference proteome</keyword>
<dbReference type="EMBL" id="FO082820">
    <property type="protein sequence ID" value="CCF21930.1"/>
    <property type="molecule type" value="Genomic_DNA"/>
</dbReference>